<dbReference type="SUPFAM" id="SSF49354">
    <property type="entry name" value="PapD-like"/>
    <property type="match status" value="1"/>
</dbReference>
<gene>
    <name evidence="2" type="primary">Cnig_chr_III.g11496</name>
    <name evidence="2" type="ORF">B9Z55_011496</name>
</gene>
<feature type="domain" description="MSP" evidence="1">
    <location>
        <begin position="6"/>
        <end position="112"/>
    </location>
</feature>
<organism evidence="2 3">
    <name type="scientific">Caenorhabditis nigoni</name>
    <dbReference type="NCBI Taxonomy" id="1611254"/>
    <lineage>
        <taxon>Eukaryota</taxon>
        <taxon>Metazoa</taxon>
        <taxon>Ecdysozoa</taxon>
        <taxon>Nematoda</taxon>
        <taxon>Chromadorea</taxon>
        <taxon>Rhabditida</taxon>
        <taxon>Rhabditina</taxon>
        <taxon>Rhabditomorpha</taxon>
        <taxon>Rhabditoidea</taxon>
        <taxon>Rhabditidae</taxon>
        <taxon>Peloderinae</taxon>
        <taxon>Caenorhabditis</taxon>
    </lineage>
</organism>
<name>A0A2G5UKC6_9PELO</name>
<evidence type="ECO:0000313" key="2">
    <source>
        <dbReference type="EMBL" id="PIC39994.1"/>
    </source>
</evidence>
<dbReference type="AlphaFoldDB" id="A0A2G5UKC6"/>
<dbReference type="InterPro" id="IPR000535">
    <property type="entry name" value="MSP_dom"/>
</dbReference>
<dbReference type="InterPro" id="IPR013783">
    <property type="entry name" value="Ig-like_fold"/>
</dbReference>
<proteinExistence type="predicted"/>
<dbReference type="Pfam" id="PF00635">
    <property type="entry name" value="Motile_Sperm"/>
    <property type="match status" value="1"/>
</dbReference>
<protein>
    <recommendedName>
        <fullName evidence="1">MSP domain-containing protein</fullName>
    </recommendedName>
</protein>
<evidence type="ECO:0000313" key="3">
    <source>
        <dbReference type="Proteomes" id="UP000230233"/>
    </source>
</evidence>
<dbReference type="PANTHER" id="PTHR22947">
    <property type="entry name" value="MAJOR SPERM PROTEIN"/>
    <property type="match status" value="1"/>
</dbReference>
<dbReference type="InterPro" id="IPR008962">
    <property type="entry name" value="PapD-like_sf"/>
</dbReference>
<comment type="caution">
    <text evidence="2">The sequence shown here is derived from an EMBL/GenBank/DDBJ whole genome shotgun (WGS) entry which is preliminary data.</text>
</comment>
<accession>A0A2G5UKC6</accession>
<dbReference type="PROSITE" id="PS50202">
    <property type="entry name" value="MSP"/>
    <property type="match status" value="1"/>
</dbReference>
<keyword evidence="3" id="KW-1185">Reference proteome</keyword>
<sequence>MDNSQNVTVDPTTATFPATGGNSIHFLSSTAESRIAFKVKCSNNDQYRVRPVFGFLEIKGRTKLEILRLDGPAKDDKLAILWAEVPADEIEPWAPFKAGSQMGDITILLKAT</sequence>
<dbReference type="Proteomes" id="UP000230233">
    <property type="component" value="Chromosome III"/>
</dbReference>
<dbReference type="EMBL" id="PDUG01000003">
    <property type="protein sequence ID" value="PIC39994.1"/>
    <property type="molecule type" value="Genomic_DNA"/>
</dbReference>
<reference evidence="3" key="1">
    <citation type="submission" date="2017-10" db="EMBL/GenBank/DDBJ databases">
        <title>Rapid genome shrinkage in a self-fertile nematode reveals novel sperm competition proteins.</title>
        <authorList>
            <person name="Yin D."/>
            <person name="Schwarz E.M."/>
            <person name="Thomas C.G."/>
            <person name="Felde R.L."/>
            <person name="Korf I.F."/>
            <person name="Cutter A.D."/>
            <person name="Schartner C.M."/>
            <person name="Ralston E.J."/>
            <person name="Meyer B.J."/>
            <person name="Haag E.S."/>
        </authorList>
    </citation>
    <scope>NUCLEOTIDE SEQUENCE [LARGE SCALE GENOMIC DNA]</scope>
    <source>
        <strain evidence="3">JU1422</strain>
    </source>
</reference>
<evidence type="ECO:0000259" key="1">
    <source>
        <dbReference type="PROSITE" id="PS50202"/>
    </source>
</evidence>
<dbReference type="Gene3D" id="2.60.40.10">
    <property type="entry name" value="Immunoglobulins"/>
    <property type="match status" value="1"/>
</dbReference>
<dbReference type="OrthoDB" id="264603at2759"/>
<dbReference type="PANTHER" id="PTHR22947:SF34">
    <property type="entry name" value="MSP DOMAIN-CONTAINING PROTEIN-RELATED"/>
    <property type="match status" value="1"/>
</dbReference>
<dbReference type="InterPro" id="IPR051774">
    <property type="entry name" value="Sperm-specific_class_P"/>
</dbReference>